<dbReference type="InterPro" id="IPR001279">
    <property type="entry name" value="Metallo-B-lactamas"/>
</dbReference>
<dbReference type="EMBL" id="CP033897">
    <property type="protein sequence ID" value="AZA11332.1"/>
    <property type="molecule type" value="Genomic_DNA"/>
</dbReference>
<reference evidence="3 4" key="1">
    <citation type="submission" date="2018-11" db="EMBL/GenBank/DDBJ databases">
        <authorList>
            <person name="Kleinhagauer T."/>
            <person name="Glaeser S.P."/>
            <person name="Spergser J."/>
            <person name="Ruckert C."/>
            <person name="Kaempfer P."/>
            <person name="Busse H.-J."/>
        </authorList>
    </citation>
    <scope>NUCLEOTIDE SEQUENCE [LARGE SCALE GENOMIC DNA]</scope>
    <source>
        <strain evidence="3 4">W8</strain>
    </source>
</reference>
<name>A0A3G6J054_9CORY</name>
<dbReference type="PANTHER" id="PTHR46233:SF1">
    <property type="entry name" value="CONSERVED PROTEIN"/>
    <property type="match status" value="1"/>
</dbReference>
<keyword evidence="3" id="KW-0378">Hydrolase</keyword>
<feature type="compositionally biased region" description="Basic and acidic residues" evidence="1">
    <location>
        <begin position="199"/>
        <end position="213"/>
    </location>
</feature>
<dbReference type="InterPro" id="IPR051453">
    <property type="entry name" value="MBL_Glyoxalase_II"/>
</dbReference>
<evidence type="ECO:0000256" key="1">
    <source>
        <dbReference type="SAM" id="MobiDB-lite"/>
    </source>
</evidence>
<keyword evidence="4" id="KW-1185">Reference proteome</keyword>
<feature type="region of interest" description="Disordered" evidence="1">
    <location>
        <begin position="189"/>
        <end position="213"/>
    </location>
</feature>
<sequence>MCPNISDAFLVHYIDMRTTLDQIAVSTMDNNCYLLVRGERALLIDAADAAEDLLALAQRNNATITTVVTTHQHWDHVRALEEVLETTGATHVAPAPDAAALPCPADRELEEGDVLHFEGLELHAHILRGHTIGGLALACQIDGTWHIFVGDSLFPGGVGKTESSDDFEQLMDDVTSRIFERYPDDAIVHPGHGKPTTLGKERPHLDEWRTRGW</sequence>
<dbReference type="InterPro" id="IPR036866">
    <property type="entry name" value="RibonucZ/Hydroxyglut_hydro"/>
</dbReference>
<evidence type="ECO:0000313" key="4">
    <source>
        <dbReference type="Proteomes" id="UP000271587"/>
    </source>
</evidence>
<dbReference type="AlphaFoldDB" id="A0A3G6J054"/>
<dbReference type="SMART" id="SM00849">
    <property type="entry name" value="Lactamase_B"/>
    <property type="match status" value="1"/>
</dbReference>
<dbReference type="SUPFAM" id="SSF56281">
    <property type="entry name" value="Metallo-hydrolase/oxidoreductase"/>
    <property type="match status" value="1"/>
</dbReference>
<dbReference type="GO" id="GO:0016787">
    <property type="term" value="F:hydrolase activity"/>
    <property type="evidence" value="ECO:0007669"/>
    <property type="project" value="UniProtKB-KW"/>
</dbReference>
<organism evidence="3 4">
    <name type="scientific">Corynebacterium gerontici</name>
    <dbReference type="NCBI Taxonomy" id="2079234"/>
    <lineage>
        <taxon>Bacteria</taxon>
        <taxon>Bacillati</taxon>
        <taxon>Actinomycetota</taxon>
        <taxon>Actinomycetes</taxon>
        <taxon>Mycobacteriales</taxon>
        <taxon>Corynebacteriaceae</taxon>
        <taxon>Corynebacterium</taxon>
    </lineage>
</organism>
<dbReference type="Pfam" id="PF00753">
    <property type="entry name" value="Lactamase_B"/>
    <property type="match status" value="1"/>
</dbReference>
<dbReference type="CDD" id="cd06262">
    <property type="entry name" value="metallo-hydrolase-like_MBL-fold"/>
    <property type="match status" value="1"/>
</dbReference>
<proteinExistence type="predicted"/>
<dbReference type="EC" id="3.-.-.-" evidence="3"/>
<dbReference type="KEGG" id="cgk:CGERO_05100"/>
<protein>
    <submittedName>
        <fullName evidence="3">Putative metallo-hydrolase</fullName>
        <ecNumber evidence="3">3.-.-.-</ecNumber>
    </submittedName>
</protein>
<gene>
    <name evidence="3" type="ORF">CGERO_05100</name>
</gene>
<feature type="domain" description="Metallo-beta-lactamase" evidence="2">
    <location>
        <begin position="29"/>
        <end position="192"/>
    </location>
</feature>
<accession>A0A3G6J054</accession>
<evidence type="ECO:0000259" key="2">
    <source>
        <dbReference type="SMART" id="SM00849"/>
    </source>
</evidence>
<dbReference type="PANTHER" id="PTHR46233">
    <property type="entry name" value="HYDROXYACYLGLUTATHIONE HYDROLASE GLOC"/>
    <property type="match status" value="1"/>
</dbReference>
<evidence type="ECO:0000313" key="3">
    <source>
        <dbReference type="EMBL" id="AZA11332.1"/>
    </source>
</evidence>
<dbReference type="Proteomes" id="UP000271587">
    <property type="component" value="Chromosome"/>
</dbReference>
<dbReference type="Gene3D" id="3.60.15.10">
    <property type="entry name" value="Ribonuclease Z/Hydroxyacylglutathione hydrolase-like"/>
    <property type="match status" value="1"/>
</dbReference>